<dbReference type="InterPro" id="IPR034058">
    <property type="entry name" value="TagA/B/C/D_pept_dom"/>
</dbReference>
<evidence type="ECO:0000256" key="1">
    <source>
        <dbReference type="ARBA" id="ARBA00011073"/>
    </source>
</evidence>
<dbReference type="InterPro" id="IPR022398">
    <property type="entry name" value="Peptidase_S8_His-AS"/>
</dbReference>
<dbReference type="InterPro" id="IPR015500">
    <property type="entry name" value="Peptidase_S8_subtilisin-rel"/>
</dbReference>
<dbReference type="Gene3D" id="2.60.120.380">
    <property type="match status" value="1"/>
</dbReference>
<dbReference type="PANTHER" id="PTHR43399">
    <property type="entry name" value="SUBTILISIN-RELATED"/>
    <property type="match status" value="1"/>
</dbReference>
<keyword evidence="4 5" id="KW-0720">Serine protease</keyword>
<keyword evidence="6" id="KW-0812">Transmembrane</keyword>
<dbReference type="PRINTS" id="PR00723">
    <property type="entry name" value="SUBTILISIN"/>
</dbReference>
<feature type="active site" description="Charge relay system" evidence="5">
    <location>
        <position position="237"/>
    </location>
</feature>
<keyword evidence="10" id="KW-1185">Reference proteome</keyword>
<name>A0ABR2GKY0_9EUKA</name>
<dbReference type="InterPro" id="IPR051048">
    <property type="entry name" value="Peptidase_S8/S53_subtilisin"/>
</dbReference>
<dbReference type="PROSITE" id="PS00137">
    <property type="entry name" value="SUBTILASE_HIS"/>
    <property type="match status" value="1"/>
</dbReference>
<evidence type="ECO:0000259" key="7">
    <source>
        <dbReference type="Pfam" id="PF00082"/>
    </source>
</evidence>
<accession>A0ABR2GKY0</accession>
<evidence type="ECO:0000313" key="10">
    <source>
        <dbReference type="Proteomes" id="UP001470230"/>
    </source>
</evidence>
<evidence type="ECO:0000256" key="2">
    <source>
        <dbReference type="ARBA" id="ARBA00022670"/>
    </source>
</evidence>
<feature type="active site" description="Charge relay system" evidence="5">
    <location>
        <position position="583"/>
    </location>
</feature>
<evidence type="ECO:0000256" key="5">
    <source>
        <dbReference type="PROSITE-ProRule" id="PRU01240"/>
    </source>
</evidence>
<comment type="caution">
    <text evidence="8">The sequence shown here is derived from an EMBL/GenBank/DDBJ whole genome shotgun (WGS) entry which is preliminary data.</text>
</comment>
<dbReference type="EMBL" id="JAPFFF010000457">
    <property type="protein sequence ID" value="KAK8834243.1"/>
    <property type="molecule type" value="Genomic_DNA"/>
</dbReference>
<dbReference type="PROSITE" id="PS51892">
    <property type="entry name" value="SUBTILASE"/>
    <property type="match status" value="1"/>
</dbReference>
<evidence type="ECO:0000256" key="6">
    <source>
        <dbReference type="SAM" id="Phobius"/>
    </source>
</evidence>
<protein>
    <recommendedName>
        <fullName evidence="7">Peptidase S8/S53 domain-containing protein</fullName>
    </recommendedName>
</protein>
<dbReference type="EMBL" id="JAPFFF010000056">
    <property type="protein sequence ID" value="KAK8838294.1"/>
    <property type="molecule type" value="Genomic_DNA"/>
</dbReference>
<dbReference type="InterPro" id="IPR000209">
    <property type="entry name" value="Peptidase_S8/S53_dom"/>
</dbReference>
<feature type="active site" description="Charge relay system" evidence="5">
    <location>
        <position position="286"/>
    </location>
</feature>
<feature type="transmembrane region" description="Helical" evidence="6">
    <location>
        <begin position="942"/>
        <end position="964"/>
    </location>
</feature>
<evidence type="ECO:0000256" key="3">
    <source>
        <dbReference type="ARBA" id="ARBA00022801"/>
    </source>
</evidence>
<dbReference type="Pfam" id="PF00082">
    <property type="entry name" value="Peptidase_S8"/>
    <property type="match status" value="1"/>
</dbReference>
<keyword evidence="6" id="KW-0472">Membrane</keyword>
<keyword evidence="3 5" id="KW-0378">Hydrolase</keyword>
<dbReference type="InterPro" id="IPR036852">
    <property type="entry name" value="Peptidase_S8/S53_dom_sf"/>
</dbReference>
<dbReference type="PANTHER" id="PTHR43399:SF4">
    <property type="entry name" value="CELL WALL-ASSOCIATED PROTEASE"/>
    <property type="match status" value="1"/>
</dbReference>
<evidence type="ECO:0000313" key="9">
    <source>
        <dbReference type="EMBL" id="KAK8838294.1"/>
    </source>
</evidence>
<organism evidence="8 10">
    <name type="scientific">Tritrichomonas musculus</name>
    <dbReference type="NCBI Taxonomy" id="1915356"/>
    <lineage>
        <taxon>Eukaryota</taxon>
        <taxon>Metamonada</taxon>
        <taxon>Parabasalia</taxon>
        <taxon>Tritrichomonadida</taxon>
        <taxon>Tritrichomonadidae</taxon>
        <taxon>Tritrichomonas</taxon>
    </lineage>
</organism>
<dbReference type="InterPro" id="IPR008979">
    <property type="entry name" value="Galactose-bd-like_sf"/>
</dbReference>
<sequence>MLLFLILTYYSLIKKNQSPVIHEKKSFSFSIDNTNQITLYNTKRYLNHISNDEKNWYYVHFLINDLSNIPKSIAIDSTDLIIKDTFLLYLSYEQLSLISNITLARKLNPEDKIKEGSVTIEKAKYLLVYGPHNFVLDSNSKLFSIESRKSSDSYLINFRDNSITKKRYLIKILSEDPSVKSIVPYSKPVLRNNLMTGFTQKNTREFFTDEKSGILYTKRYLNEKGIDGQGEIVTVVDSPLDYHHSMFYDPNCTFQLNTPLKHRKIVYYNYYGSIESLAKDIYENEHGTHVAGTIAGESVCSNKDGGFDLFDGNAPKAKLIFFPFLLFSLEEEVSVMNDFKSRISSNSWDAMGFSDSDNFQYGEASHKNPQVMFVFAAGNEYYDGNFSVADPSGSKNVLCVGAIDDLFETMHTSRIVSSDDSSVYLDVEQLYMIDPFFGGTIGTNKSESDIFVFNAEETSDCKFLRDSTVYLGYASDRDKVRWIDECILYSTKGVFISTDVDKVKLLLKSSFVSIFDTSKLNTSKPYQHSSYSSAGPANRGAMKPDVLGPGTRISSAKSYQKKDSFYGCRENGTSDVTTMEGTSQATPNIAGAASLIRQYFEFGNWSSKVDLDGATMRALLINSCVHPQGSKTVDVLHGHGVVDLSTILPFEGEFGVQITKQFYEKDHPSINEYGHKVANLTVLSKEKRLQITLSYLDAMLNKDSPLLLAHDLDLVVVSPSGKLYKGDHIETGDSQHLSTNEKVIVDREEVEIGQYSIHVFSGAFIDSGINDVEKEQNFSVVASGNIENGYLSFSDAKSCIGCDKCDPDHPLHCKCNDSSLGSVCQAHVTVKKEESFSLTLKAHEIGRIRIKEKNFVYQINPIKNVMVEALNDDRGYSTVWIDKDCHLEIGEYELYLGNFKVNKTLKSDINNKGSSLCIAIFNNNYEDANFNVKIEHKNNMTYLYIGVGCFAGVIIILIIVIVIVKTSRKQKLKGNGFTEIKSLN</sequence>
<dbReference type="SUPFAM" id="SSF52743">
    <property type="entry name" value="Subtilisin-like"/>
    <property type="match status" value="1"/>
</dbReference>
<feature type="domain" description="Peptidase S8/S53" evidence="7">
    <location>
        <begin position="228"/>
        <end position="640"/>
    </location>
</feature>
<keyword evidence="2 5" id="KW-0645">Protease</keyword>
<dbReference type="InterPro" id="IPR023828">
    <property type="entry name" value="Peptidase_S8_Ser-AS"/>
</dbReference>
<keyword evidence="6" id="KW-1133">Transmembrane helix</keyword>
<gene>
    <name evidence="8" type="ORF">M9Y10_032339</name>
    <name evidence="9" type="ORF">M9Y10_035717</name>
</gene>
<evidence type="ECO:0000313" key="8">
    <source>
        <dbReference type="EMBL" id="KAK8834243.1"/>
    </source>
</evidence>
<dbReference type="Gene3D" id="3.40.50.200">
    <property type="entry name" value="Peptidase S8/S53 domain"/>
    <property type="match status" value="2"/>
</dbReference>
<dbReference type="CDD" id="cd04842">
    <property type="entry name" value="Peptidases_S8_Kp43_protease"/>
    <property type="match status" value="1"/>
</dbReference>
<comment type="similarity">
    <text evidence="1 5">Belongs to the peptidase S8 family.</text>
</comment>
<reference evidence="8 10" key="1">
    <citation type="submission" date="2024-04" db="EMBL/GenBank/DDBJ databases">
        <title>Tritrichomonas musculus Genome.</title>
        <authorList>
            <person name="Alves-Ferreira E."/>
            <person name="Grigg M."/>
            <person name="Lorenzi H."/>
            <person name="Galac M."/>
        </authorList>
    </citation>
    <scope>NUCLEOTIDE SEQUENCE [LARGE SCALE GENOMIC DNA]</scope>
    <source>
        <strain evidence="8 10">EAF2021</strain>
    </source>
</reference>
<dbReference type="SUPFAM" id="SSF49785">
    <property type="entry name" value="Galactose-binding domain-like"/>
    <property type="match status" value="1"/>
</dbReference>
<proteinExistence type="inferred from homology"/>
<dbReference type="Proteomes" id="UP001470230">
    <property type="component" value="Unassembled WGS sequence"/>
</dbReference>
<evidence type="ECO:0000256" key="4">
    <source>
        <dbReference type="ARBA" id="ARBA00022825"/>
    </source>
</evidence>
<dbReference type="PROSITE" id="PS00138">
    <property type="entry name" value="SUBTILASE_SER"/>
    <property type="match status" value="1"/>
</dbReference>